<feature type="non-terminal residue" evidence="1">
    <location>
        <position position="227"/>
    </location>
</feature>
<reference evidence="1 2" key="1">
    <citation type="submission" date="2017-12" db="EMBL/GenBank/DDBJ databases">
        <title>Sequencing, de novo assembly and annotation of complete genome of a new Thraustochytrid species, strain FCC1311.</title>
        <authorList>
            <person name="Sedici K."/>
            <person name="Godart F."/>
            <person name="Aiese Cigliano R."/>
            <person name="Sanseverino W."/>
            <person name="Barakat M."/>
            <person name="Ortet P."/>
            <person name="Marechal E."/>
            <person name="Cagnac O."/>
            <person name="Amato A."/>
        </authorList>
    </citation>
    <scope>NUCLEOTIDE SEQUENCE [LARGE SCALE GENOMIC DNA]</scope>
</reference>
<name>A0A2R5GRM4_9STRA</name>
<keyword evidence="2" id="KW-1185">Reference proteome</keyword>
<evidence type="ECO:0000313" key="2">
    <source>
        <dbReference type="Proteomes" id="UP000241890"/>
    </source>
</evidence>
<protein>
    <submittedName>
        <fullName evidence="1">Uncharacterized protein</fullName>
    </submittedName>
</protein>
<dbReference type="AlphaFoldDB" id="A0A2R5GRM4"/>
<organism evidence="1 2">
    <name type="scientific">Hondaea fermentalgiana</name>
    <dbReference type="NCBI Taxonomy" id="2315210"/>
    <lineage>
        <taxon>Eukaryota</taxon>
        <taxon>Sar</taxon>
        <taxon>Stramenopiles</taxon>
        <taxon>Bigyra</taxon>
        <taxon>Labyrinthulomycetes</taxon>
        <taxon>Thraustochytrida</taxon>
        <taxon>Thraustochytriidae</taxon>
        <taxon>Hondaea</taxon>
    </lineage>
</organism>
<gene>
    <name evidence="1" type="ORF">FCC1311_091852</name>
</gene>
<sequence>MASEARRPELKSWFDPIITKLNLRYQASAVPSVDQVEAPTRPALYEIPKILAHQKFKGNINPTNYSQFRSDLEANTQLLGVPASTLRDVEKGIATYSTSFGAFLRAIVFSTTDDKFVRDSFLSTSTDGVLILRKLHERCSKPDDVAIQQVFSLLMAPCAGATIAAVEKHKSDFLSRRETLEIMLRRPFPDKLLVSMFLKSLPPDLNEIVNLVHVRQSSLQDLEAEFN</sequence>
<dbReference type="EMBL" id="BEYU01000136">
    <property type="protein sequence ID" value="GBG32959.1"/>
    <property type="molecule type" value="Genomic_DNA"/>
</dbReference>
<dbReference type="Proteomes" id="UP000241890">
    <property type="component" value="Unassembled WGS sequence"/>
</dbReference>
<comment type="caution">
    <text evidence="1">The sequence shown here is derived from an EMBL/GenBank/DDBJ whole genome shotgun (WGS) entry which is preliminary data.</text>
</comment>
<dbReference type="InParanoid" id="A0A2R5GRM4"/>
<evidence type="ECO:0000313" key="1">
    <source>
        <dbReference type="EMBL" id="GBG32959.1"/>
    </source>
</evidence>
<proteinExistence type="predicted"/>
<accession>A0A2R5GRM4</accession>